<gene>
    <name evidence="4" type="ORF">PGLA2088_LOCUS11888</name>
</gene>
<evidence type="ECO:0000256" key="1">
    <source>
        <dbReference type="ARBA" id="ARBA00022837"/>
    </source>
</evidence>
<dbReference type="GO" id="GO:0005509">
    <property type="term" value="F:calcium ion binding"/>
    <property type="evidence" value="ECO:0007669"/>
    <property type="project" value="InterPro"/>
</dbReference>
<sequence>MWRRCLAVSLLATSLEVSVSLPPRQPKDTYLQVPEVPEPSDFGLAELLAPLALQDLDANSDSAISEAEFVAAAESVVREAAARAWKSLDSNGNQWLDLEELATVVRKSWTGGEGKKKKRKFSADRQLRVFLWILAKRFSAIDLARSARVSVSSLEEQVAEALRSVVFLDERRSLFDTIAGGREVGDEDGSLGFALWDSWRKRRAAASEKKKAKESRSKAPNEL</sequence>
<keyword evidence="1" id="KW-0106">Calcium</keyword>
<dbReference type="AlphaFoldDB" id="A0A813IVF0"/>
<comment type="caution">
    <text evidence="4">The sequence shown here is derived from an EMBL/GenBank/DDBJ whole genome shotgun (WGS) entry which is preliminary data.</text>
</comment>
<dbReference type="InterPro" id="IPR011992">
    <property type="entry name" value="EF-hand-dom_pair"/>
</dbReference>
<dbReference type="EMBL" id="CAJNNW010013868">
    <property type="protein sequence ID" value="CAE8655902.1"/>
    <property type="molecule type" value="Genomic_DNA"/>
</dbReference>
<feature type="domain" description="EF-hand" evidence="3">
    <location>
        <begin position="76"/>
        <end position="111"/>
    </location>
</feature>
<name>A0A813IVF0_POLGL</name>
<feature type="chain" id="PRO_5032547583" description="EF-hand domain-containing protein" evidence="2">
    <location>
        <begin position="21"/>
        <end position="223"/>
    </location>
</feature>
<dbReference type="InterPro" id="IPR018247">
    <property type="entry name" value="EF_Hand_1_Ca_BS"/>
</dbReference>
<accession>A0A813IVF0</accession>
<dbReference type="PROSITE" id="PS50222">
    <property type="entry name" value="EF_HAND_2"/>
    <property type="match status" value="1"/>
</dbReference>
<protein>
    <recommendedName>
        <fullName evidence="3">EF-hand domain-containing protein</fullName>
    </recommendedName>
</protein>
<dbReference type="PROSITE" id="PS00018">
    <property type="entry name" value="EF_HAND_1"/>
    <property type="match status" value="1"/>
</dbReference>
<dbReference type="SUPFAM" id="SSF47473">
    <property type="entry name" value="EF-hand"/>
    <property type="match status" value="1"/>
</dbReference>
<organism evidence="4 5">
    <name type="scientific">Polarella glacialis</name>
    <name type="common">Dinoflagellate</name>
    <dbReference type="NCBI Taxonomy" id="89957"/>
    <lineage>
        <taxon>Eukaryota</taxon>
        <taxon>Sar</taxon>
        <taxon>Alveolata</taxon>
        <taxon>Dinophyceae</taxon>
        <taxon>Suessiales</taxon>
        <taxon>Suessiaceae</taxon>
        <taxon>Polarella</taxon>
    </lineage>
</organism>
<evidence type="ECO:0000259" key="3">
    <source>
        <dbReference type="PROSITE" id="PS50222"/>
    </source>
</evidence>
<evidence type="ECO:0000313" key="5">
    <source>
        <dbReference type="Proteomes" id="UP000626109"/>
    </source>
</evidence>
<dbReference type="Proteomes" id="UP000626109">
    <property type="component" value="Unassembled WGS sequence"/>
</dbReference>
<proteinExistence type="predicted"/>
<keyword evidence="2" id="KW-0732">Signal</keyword>
<dbReference type="InterPro" id="IPR002048">
    <property type="entry name" value="EF_hand_dom"/>
</dbReference>
<evidence type="ECO:0000256" key="2">
    <source>
        <dbReference type="SAM" id="SignalP"/>
    </source>
</evidence>
<reference evidence="4" key="1">
    <citation type="submission" date="2021-02" db="EMBL/GenBank/DDBJ databases">
        <authorList>
            <person name="Dougan E. K."/>
            <person name="Rhodes N."/>
            <person name="Thang M."/>
            <person name="Chan C."/>
        </authorList>
    </citation>
    <scope>NUCLEOTIDE SEQUENCE</scope>
</reference>
<dbReference type="Gene3D" id="1.10.238.10">
    <property type="entry name" value="EF-hand"/>
    <property type="match status" value="1"/>
</dbReference>
<feature type="signal peptide" evidence="2">
    <location>
        <begin position="1"/>
        <end position="20"/>
    </location>
</feature>
<evidence type="ECO:0000313" key="4">
    <source>
        <dbReference type="EMBL" id="CAE8655902.1"/>
    </source>
</evidence>